<protein>
    <submittedName>
        <fullName evidence="2">Uncharacterized protein</fullName>
    </submittedName>
</protein>
<gene>
    <name evidence="2" type="ORF">JTE90_009861</name>
</gene>
<keyword evidence="3" id="KW-1185">Reference proteome</keyword>
<comment type="caution">
    <text evidence="2">The sequence shown here is derived from an EMBL/GenBank/DDBJ whole genome shotgun (WGS) entry which is preliminary data.</text>
</comment>
<evidence type="ECO:0000313" key="2">
    <source>
        <dbReference type="EMBL" id="KAG8155709.1"/>
    </source>
</evidence>
<name>A0AAV6TCT3_9ARAC</name>
<feature type="compositionally biased region" description="Basic residues" evidence="1">
    <location>
        <begin position="1"/>
        <end position="10"/>
    </location>
</feature>
<evidence type="ECO:0000256" key="1">
    <source>
        <dbReference type="SAM" id="MobiDB-lite"/>
    </source>
</evidence>
<dbReference type="EMBL" id="JAFNEN010007018">
    <property type="protein sequence ID" value="KAG8155709.1"/>
    <property type="molecule type" value="Genomic_DNA"/>
</dbReference>
<dbReference type="AlphaFoldDB" id="A0AAV6TCT3"/>
<accession>A0AAV6TCT3</accession>
<proteinExistence type="predicted"/>
<evidence type="ECO:0000313" key="3">
    <source>
        <dbReference type="Proteomes" id="UP000827092"/>
    </source>
</evidence>
<reference evidence="2 3" key="1">
    <citation type="journal article" date="2022" name="Nat. Ecol. Evol.">
        <title>A masculinizing supergene underlies an exaggerated male reproductive morph in a spider.</title>
        <authorList>
            <person name="Hendrickx F."/>
            <person name="De Corte Z."/>
            <person name="Sonet G."/>
            <person name="Van Belleghem S.M."/>
            <person name="Kostlbacher S."/>
            <person name="Vangestel C."/>
        </authorList>
    </citation>
    <scope>NUCLEOTIDE SEQUENCE [LARGE SCALE GENOMIC DNA]</scope>
    <source>
        <strain evidence="2">W744_W776</strain>
    </source>
</reference>
<organism evidence="2 3">
    <name type="scientific">Oedothorax gibbosus</name>
    <dbReference type="NCBI Taxonomy" id="931172"/>
    <lineage>
        <taxon>Eukaryota</taxon>
        <taxon>Metazoa</taxon>
        <taxon>Ecdysozoa</taxon>
        <taxon>Arthropoda</taxon>
        <taxon>Chelicerata</taxon>
        <taxon>Arachnida</taxon>
        <taxon>Araneae</taxon>
        <taxon>Araneomorphae</taxon>
        <taxon>Entelegynae</taxon>
        <taxon>Araneoidea</taxon>
        <taxon>Linyphiidae</taxon>
        <taxon>Erigoninae</taxon>
        <taxon>Oedothorax</taxon>
    </lineage>
</organism>
<dbReference type="Proteomes" id="UP000827092">
    <property type="component" value="Unassembled WGS sequence"/>
</dbReference>
<sequence>MDLTRTHRPQHMISDRVGSGCRSQNPRLGGGFAGVRKTRKVGFAGVPGSELGPAPVWLIDSFETHSQCLIV</sequence>
<feature type="region of interest" description="Disordered" evidence="1">
    <location>
        <begin position="1"/>
        <end position="31"/>
    </location>
</feature>